<feature type="region of interest" description="Disordered" evidence="9">
    <location>
        <begin position="390"/>
        <end position="424"/>
    </location>
</feature>
<dbReference type="InterPro" id="IPR031940">
    <property type="entry name" value="DUF4772"/>
</dbReference>
<evidence type="ECO:0000256" key="4">
    <source>
        <dbReference type="ARBA" id="ARBA00022833"/>
    </source>
</evidence>
<keyword evidence="3" id="KW-0863">Zinc-finger</keyword>
<dbReference type="Proteomes" id="UP000695000">
    <property type="component" value="Unplaced"/>
</dbReference>
<feature type="region of interest" description="Disordered" evidence="9">
    <location>
        <begin position="345"/>
        <end position="369"/>
    </location>
</feature>
<evidence type="ECO:0000256" key="8">
    <source>
        <dbReference type="ARBA" id="ARBA00023242"/>
    </source>
</evidence>
<evidence type="ECO:0000313" key="11">
    <source>
        <dbReference type="Proteomes" id="UP000695000"/>
    </source>
</evidence>
<evidence type="ECO:0000259" key="10">
    <source>
        <dbReference type="Pfam" id="PF15997"/>
    </source>
</evidence>
<dbReference type="GeneID" id="108567139"/>
<feature type="compositionally biased region" description="Basic and acidic residues" evidence="9">
    <location>
        <begin position="359"/>
        <end position="369"/>
    </location>
</feature>
<gene>
    <name evidence="12" type="primary">LOC108567139</name>
</gene>
<feature type="region of interest" description="Disordered" evidence="9">
    <location>
        <begin position="173"/>
        <end position="209"/>
    </location>
</feature>
<protein>
    <submittedName>
        <fullName evidence="12">Zinc finger protein 395 isoform X1</fullName>
    </submittedName>
</protein>
<feature type="region of interest" description="Disordered" evidence="9">
    <location>
        <begin position="246"/>
        <end position="278"/>
    </location>
</feature>
<dbReference type="PANTHER" id="PTHR13006:SF9">
    <property type="entry name" value="GLUCOSE TRANSPORTER 4 ENHANCER FACTOR, ISOFORM G"/>
    <property type="match status" value="1"/>
</dbReference>
<keyword evidence="5" id="KW-0805">Transcription regulation</keyword>
<feature type="domain" description="DUF4772" evidence="10">
    <location>
        <begin position="5"/>
        <end position="125"/>
    </location>
</feature>
<dbReference type="InterPro" id="IPR052253">
    <property type="entry name" value="CR1/CR2-DNA-binding_regulator"/>
</dbReference>
<feature type="compositionally biased region" description="Polar residues" evidence="9">
    <location>
        <begin position="174"/>
        <end position="188"/>
    </location>
</feature>
<organism evidence="11 12">
    <name type="scientific">Nicrophorus vespilloides</name>
    <name type="common">Boreal carrion beetle</name>
    <dbReference type="NCBI Taxonomy" id="110193"/>
    <lineage>
        <taxon>Eukaryota</taxon>
        <taxon>Metazoa</taxon>
        <taxon>Ecdysozoa</taxon>
        <taxon>Arthropoda</taxon>
        <taxon>Hexapoda</taxon>
        <taxon>Insecta</taxon>
        <taxon>Pterygota</taxon>
        <taxon>Neoptera</taxon>
        <taxon>Endopterygota</taxon>
        <taxon>Coleoptera</taxon>
        <taxon>Polyphaga</taxon>
        <taxon>Staphyliniformia</taxon>
        <taxon>Silphidae</taxon>
        <taxon>Nicrophorinae</taxon>
        <taxon>Nicrophorus</taxon>
    </lineage>
</organism>
<keyword evidence="11" id="KW-1185">Reference proteome</keyword>
<dbReference type="SMART" id="SM01366">
    <property type="entry name" value="c-clamp"/>
    <property type="match status" value="1"/>
</dbReference>
<evidence type="ECO:0000256" key="2">
    <source>
        <dbReference type="ARBA" id="ARBA00022723"/>
    </source>
</evidence>
<evidence type="ECO:0000256" key="9">
    <source>
        <dbReference type="SAM" id="MobiDB-lite"/>
    </source>
</evidence>
<evidence type="ECO:0000256" key="5">
    <source>
        <dbReference type="ARBA" id="ARBA00023015"/>
    </source>
</evidence>
<comment type="subcellular location">
    <subcellularLocation>
        <location evidence="1">Nucleus</location>
    </subcellularLocation>
</comment>
<dbReference type="Pfam" id="PF15997">
    <property type="entry name" value="DUF4772"/>
    <property type="match status" value="1"/>
</dbReference>
<keyword evidence="2" id="KW-0479">Metal-binding</keyword>
<evidence type="ECO:0000256" key="6">
    <source>
        <dbReference type="ARBA" id="ARBA00023125"/>
    </source>
</evidence>
<keyword evidence="6" id="KW-0238">DNA-binding</keyword>
<name>A0ABM1N7X3_NICVS</name>
<dbReference type="RefSeq" id="XP_017782923.1">
    <property type="nucleotide sequence ID" value="XM_017927434.1"/>
</dbReference>
<evidence type="ECO:0000256" key="7">
    <source>
        <dbReference type="ARBA" id="ARBA00023163"/>
    </source>
</evidence>
<keyword evidence="7" id="KW-0804">Transcription</keyword>
<evidence type="ECO:0000313" key="12">
    <source>
        <dbReference type="RefSeq" id="XP_017782923.1"/>
    </source>
</evidence>
<evidence type="ECO:0000256" key="1">
    <source>
        <dbReference type="ARBA" id="ARBA00004123"/>
    </source>
</evidence>
<proteinExistence type="predicted"/>
<sequence>MSTGKRLAKRSIIGTRVSAPGDDGKYYSGVIQSIKTPGSFPETNNSINLTPLTRYSVRFDIRQGLLGRRVTEFLETQLIGPGFNSVIATQLAAGQKAYVTYNNREVAGEVSYHDPESDVVIIRICPPGCEIAFEVQKRLEEVRLLESRKSARLSHQDTDFARLADMSCDRKRAASQSIDVPIQQNTNTHRSRKRRPSDEDEDESPNDSRMDECRAALVLMSLSASPLTTIFFADVLADMSWIGTSPESSSSASSCRLSPSPPPRDTTSPNAAILSSSSASDEGIGMDFLYEMPRKKKTIRRIVFQCTWPGCQIETNMCETIEAHVRKDHLNCDKTNDREEEFYYTEREVNESSPPPTLSHRDMARPPHEDPEYQRLLVGCYRQQMLTGPINIPQSPHKLPKLSARPHSPKTPASPRRARGESKKCRKIYGMDHKDMWCTQCKWKKACSRFGE</sequence>
<dbReference type="PANTHER" id="PTHR13006">
    <property type="entry name" value="PAPILLOMAVIRUS REGULATORY FACTOR PRF-1"/>
    <property type="match status" value="1"/>
</dbReference>
<keyword evidence="8" id="KW-0539">Nucleus</keyword>
<keyword evidence="4" id="KW-0862">Zinc</keyword>
<feature type="compositionally biased region" description="Low complexity" evidence="9">
    <location>
        <begin position="246"/>
        <end position="258"/>
    </location>
</feature>
<evidence type="ECO:0000256" key="3">
    <source>
        <dbReference type="ARBA" id="ARBA00022771"/>
    </source>
</evidence>
<accession>A0ABM1N7X3</accession>
<reference evidence="12" key="1">
    <citation type="submission" date="2025-08" db="UniProtKB">
        <authorList>
            <consortium name="RefSeq"/>
        </authorList>
    </citation>
    <scope>IDENTIFICATION</scope>
    <source>
        <tissue evidence="12">Whole Larva</tissue>
    </source>
</reference>